<comment type="caution">
    <text evidence="2">The sequence shown here is derived from an EMBL/GenBank/DDBJ whole genome shotgun (WGS) entry which is preliminary data.</text>
</comment>
<organism evidence="2 3">
    <name type="scientific">Ancylostoma caninum</name>
    <name type="common">Dog hookworm</name>
    <dbReference type="NCBI Taxonomy" id="29170"/>
    <lineage>
        <taxon>Eukaryota</taxon>
        <taxon>Metazoa</taxon>
        <taxon>Ecdysozoa</taxon>
        <taxon>Nematoda</taxon>
        <taxon>Chromadorea</taxon>
        <taxon>Rhabditida</taxon>
        <taxon>Rhabditina</taxon>
        <taxon>Rhabditomorpha</taxon>
        <taxon>Strongyloidea</taxon>
        <taxon>Ancylostomatidae</taxon>
        <taxon>Ancylostomatinae</taxon>
        <taxon>Ancylostoma</taxon>
    </lineage>
</organism>
<accession>A0A368GHP3</accession>
<dbReference type="Proteomes" id="UP000252519">
    <property type="component" value="Unassembled WGS sequence"/>
</dbReference>
<protein>
    <submittedName>
        <fullName evidence="2">Uncharacterized protein</fullName>
    </submittedName>
</protein>
<evidence type="ECO:0000256" key="1">
    <source>
        <dbReference type="SAM" id="MobiDB-lite"/>
    </source>
</evidence>
<keyword evidence="3" id="KW-1185">Reference proteome</keyword>
<evidence type="ECO:0000313" key="3">
    <source>
        <dbReference type="Proteomes" id="UP000252519"/>
    </source>
</evidence>
<sequence>MKREPPPWVEPPPAGLAPTRPGTLEKIPQTMQADGPTTFSRSSQSR</sequence>
<dbReference type="AlphaFoldDB" id="A0A368GHP3"/>
<gene>
    <name evidence="2" type="ORF">ANCCAN_10094</name>
</gene>
<dbReference type="EMBL" id="JOJR01000143">
    <property type="protein sequence ID" value="RCN43893.1"/>
    <property type="molecule type" value="Genomic_DNA"/>
</dbReference>
<feature type="region of interest" description="Disordered" evidence="1">
    <location>
        <begin position="1"/>
        <end position="46"/>
    </location>
</feature>
<proteinExistence type="predicted"/>
<evidence type="ECO:0000313" key="2">
    <source>
        <dbReference type="EMBL" id="RCN43893.1"/>
    </source>
</evidence>
<feature type="compositionally biased region" description="Pro residues" evidence="1">
    <location>
        <begin position="1"/>
        <end position="15"/>
    </location>
</feature>
<feature type="compositionally biased region" description="Polar residues" evidence="1">
    <location>
        <begin position="29"/>
        <end position="46"/>
    </location>
</feature>
<name>A0A368GHP3_ANCCA</name>
<reference evidence="2 3" key="1">
    <citation type="submission" date="2014-10" db="EMBL/GenBank/DDBJ databases">
        <title>Draft genome of the hookworm Ancylostoma caninum.</title>
        <authorList>
            <person name="Mitreva M."/>
        </authorList>
    </citation>
    <scope>NUCLEOTIDE SEQUENCE [LARGE SCALE GENOMIC DNA]</scope>
    <source>
        <strain evidence="2 3">Baltimore</strain>
    </source>
</reference>